<evidence type="ECO:0000313" key="3">
    <source>
        <dbReference type="Proteomes" id="UP000789572"/>
    </source>
</evidence>
<accession>A0A9N9GTN9</accession>
<sequence>MATYHLPVDYEVEVTRAERQSTASKHRKAQQKSGSRNPILCSVPTFVKNGKKLCSSKVGSKYIEIHGLIKEKGVKYHLPVVKAKIPLRDESVEEVEEFVHALLTLR</sequence>
<feature type="region of interest" description="Disordered" evidence="1">
    <location>
        <begin position="17"/>
        <end position="36"/>
    </location>
</feature>
<reference evidence="2" key="1">
    <citation type="submission" date="2021-06" db="EMBL/GenBank/DDBJ databases">
        <authorList>
            <person name="Kallberg Y."/>
            <person name="Tangrot J."/>
            <person name="Rosling A."/>
        </authorList>
    </citation>
    <scope>NUCLEOTIDE SEQUENCE</scope>
    <source>
        <strain evidence="2">IA702</strain>
    </source>
</reference>
<name>A0A9N9GTN9_9GLOM</name>
<dbReference type="OrthoDB" id="2429039at2759"/>
<evidence type="ECO:0000256" key="1">
    <source>
        <dbReference type="SAM" id="MobiDB-lite"/>
    </source>
</evidence>
<dbReference type="EMBL" id="CAJVPJ010003016">
    <property type="protein sequence ID" value="CAG8633322.1"/>
    <property type="molecule type" value="Genomic_DNA"/>
</dbReference>
<comment type="caution">
    <text evidence="2">The sequence shown here is derived from an EMBL/GenBank/DDBJ whole genome shotgun (WGS) entry which is preliminary data.</text>
</comment>
<proteinExistence type="predicted"/>
<protein>
    <submittedName>
        <fullName evidence="2">6644_t:CDS:1</fullName>
    </submittedName>
</protein>
<dbReference type="AlphaFoldDB" id="A0A9N9GTN9"/>
<keyword evidence="3" id="KW-1185">Reference proteome</keyword>
<feature type="non-terminal residue" evidence="2">
    <location>
        <position position="106"/>
    </location>
</feature>
<gene>
    <name evidence="2" type="ORF">POCULU_LOCUS9016</name>
</gene>
<dbReference type="Proteomes" id="UP000789572">
    <property type="component" value="Unassembled WGS sequence"/>
</dbReference>
<organism evidence="2 3">
    <name type="scientific">Paraglomus occultum</name>
    <dbReference type="NCBI Taxonomy" id="144539"/>
    <lineage>
        <taxon>Eukaryota</taxon>
        <taxon>Fungi</taxon>
        <taxon>Fungi incertae sedis</taxon>
        <taxon>Mucoromycota</taxon>
        <taxon>Glomeromycotina</taxon>
        <taxon>Glomeromycetes</taxon>
        <taxon>Paraglomerales</taxon>
        <taxon>Paraglomeraceae</taxon>
        <taxon>Paraglomus</taxon>
    </lineage>
</organism>
<evidence type="ECO:0000313" key="2">
    <source>
        <dbReference type="EMBL" id="CAG8633322.1"/>
    </source>
</evidence>